<evidence type="ECO:0000256" key="5">
    <source>
        <dbReference type="ARBA" id="ARBA00022692"/>
    </source>
</evidence>
<dbReference type="PhylomeDB" id="B3RUM1"/>
<dbReference type="SUPFAM" id="SSF53300">
    <property type="entry name" value="vWA-like"/>
    <property type="match status" value="1"/>
</dbReference>
<reference evidence="17 18" key="1">
    <citation type="journal article" date="2008" name="Nature">
        <title>The Trichoplax genome and the nature of placozoans.</title>
        <authorList>
            <person name="Srivastava M."/>
            <person name="Begovic E."/>
            <person name="Chapman J."/>
            <person name="Putnam N.H."/>
            <person name="Hellsten U."/>
            <person name="Kawashima T."/>
            <person name="Kuo A."/>
            <person name="Mitros T."/>
            <person name="Salamov A."/>
            <person name="Carpenter M.L."/>
            <person name="Signorovitch A.Y."/>
            <person name="Moreno M.A."/>
            <person name="Kamm K."/>
            <person name="Grimwood J."/>
            <person name="Schmutz J."/>
            <person name="Shapiro H."/>
            <person name="Grigoriev I.V."/>
            <person name="Buss L.W."/>
            <person name="Schierwater B."/>
            <person name="Dellaporta S.L."/>
            <person name="Rokhsar D.S."/>
        </authorList>
    </citation>
    <scope>NUCLEOTIDE SEQUENCE [LARGE SCALE GENOMIC DNA]</scope>
    <source>
        <strain evidence="17 18">Grell-BS-1999</strain>
    </source>
</reference>
<dbReference type="PROSITE" id="PS50234">
    <property type="entry name" value="VWFA"/>
    <property type="match status" value="1"/>
</dbReference>
<dbReference type="Gene3D" id="3.30.450.20">
    <property type="entry name" value="PAS domain"/>
    <property type="match status" value="2"/>
</dbReference>
<keyword evidence="8" id="KW-0851">Voltage-gated channel</keyword>
<feature type="transmembrane region" description="Helical" evidence="14">
    <location>
        <begin position="1155"/>
        <end position="1172"/>
    </location>
</feature>
<dbReference type="AlphaFoldDB" id="B3RUM1"/>
<feature type="signal peptide" evidence="15">
    <location>
        <begin position="1"/>
        <end position="20"/>
    </location>
</feature>
<feature type="chain" id="PRO_5002796973" description="VWFA domain-containing protein" evidence="15">
    <location>
        <begin position="21"/>
        <end position="1173"/>
    </location>
</feature>
<keyword evidence="10" id="KW-0406">Ion transport</keyword>
<keyword evidence="7" id="KW-0106">Calcium</keyword>
<dbReference type="InterPro" id="IPR002035">
    <property type="entry name" value="VWF_A"/>
</dbReference>
<evidence type="ECO:0000256" key="8">
    <source>
        <dbReference type="ARBA" id="ARBA00022882"/>
    </source>
</evidence>
<proteinExistence type="predicted"/>
<evidence type="ECO:0000256" key="9">
    <source>
        <dbReference type="ARBA" id="ARBA00022989"/>
    </source>
</evidence>
<dbReference type="InParanoid" id="B3RUM1"/>
<dbReference type="HOGENOM" id="CLU_273889_0_0_1"/>
<keyword evidence="6 15" id="KW-0732">Signal</keyword>
<feature type="domain" description="VWFA" evidence="16">
    <location>
        <begin position="242"/>
        <end position="458"/>
    </location>
</feature>
<dbReference type="Pfam" id="PF08399">
    <property type="entry name" value="VWA_N"/>
    <property type="match status" value="1"/>
</dbReference>
<dbReference type="KEGG" id="tad:TRIADDRAFT_55341"/>
<dbReference type="RefSeq" id="XP_002111383.1">
    <property type="nucleotide sequence ID" value="XM_002111347.1"/>
</dbReference>
<evidence type="ECO:0000256" key="3">
    <source>
        <dbReference type="ARBA" id="ARBA00022568"/>
    </source>
</evidence>
<comment type="subcellular location">
    <subcellularLocation>
        <location evidence="1">Membrane</location>
        <topology evidence="1">Single-pass type I membrane protein</topology>
    </subcellularLocation>
</comment>
<accession>B3RUM1</accession>
<dbReference type="SMART" id="SM00327">
    <property type="entry name" value="VWA"/>
    <property type="match status" value="1"/>
</dbReference>
<keyword evidence="18" id="KW-1185">Reference proteome</keyword>
<evidence type="ECO:0000259" key="16">
    <source>
        <dbReference type="PROSITE" id="PS50234"/>
    </source>
</evidence>
<evidence type="ECO:0000256" key="7">
    <source>
        <dbReference type="ARBA" id="ARBA00022837"/>
    </source>
</evidence>
<evidence type="ECO:0000256" key="13">
    <source>
        <dbReference type="ARBA" id="ARBA00023303"/>
    </source>
</evidence>
<evidence type="ECO:0000256" key="11">
    <source>
        <dbReference type="ARBA" id="ARBA00023136"/>
    </source>
</evidence>
<dbReference type="Gene3D" id="3.40.50.410">
    <property type="entry name" value="von Willebrand factor, type A domain"/>
    <property type="match status" value="1"/>
</dbReference>
<dbReference type="PANTHER" id="PTHR10166">
    <property type="entry name" value="VOLTAGE-DEPENDENT CALCIUM CHANNEL SUBUNIT ALPHA-2/DELTA-RELATED"/>
    <property type="match status" value="1"/>
</dbReference>
<evidence type="ECO:0000313" key="18">
    <source>
        <dbReference type="Proteomes" id="UP000009022"/>
    </source>
</evidence>
<evidence type="ECO:0000256" key="6">
    <source>
        <dbReference type="ARBA" id="ARBA00022729"/>
    </source>
</evidence>
<protein>
    <recommendedName>
        <fullName evidence="16">VWFA domain-containing protein</fullName>
    </recommendedName>
</protein>
<dbReference type="FunFam" id="3.30.450.20:FF:000267">
    <property type="entry name" value="Voltage-dependent calcium channel subunit alpha-2/delta-1"/>
    <property type="match status" value="1"/>
</dbReference>
<name>B3RUM1_TRIAD</name>
<keyword evidence="3" id="KW-0109">Calcium transport</keyword>
<keyword evidence="4" id="KW-0107">Calcium channel</keyword>
<dbReference type="InterPro" id="IPR013608">
    <property type="entry name" value="VWA_N"/>
</dbReference>
<dbReference type="Pfam" id="PF00092">
    <property type="entry name" value="VWA"/>
    <property type="match status" value="1"/>
</dbReference>
<evidence type="ECO:0000256" key="12">
    <source>
        <dbReference type="ARBA" id="ARBA00023180"/>
    </source>
</evidence>
<dbReference type="eggNOG" id="KOG2353">
    <property type="taxonomic scope" value="Eukaryota"/>
</dbReference>
<evidence type="ECO:0000313" key="17">
    <source>
        <dbReference type="EMBL" id="EDV25350.1"/>
    </source>
</evidence>
<evidence type="ECO:0000256" key="1">
    <source>
        <dbReference type="ARBA" id="ARBA00004479"/>
    </source>
</evidence>
<dbReference type="CTD" id="6752596"/>
<evidence type="ECO:0000256" key="2">
    <source>
        <dbReference type="ARBA" id="ARBA00022448"/>
    </source>
</evidence>
<dbReference type="OMA" id="VQNWATL"/>
<dbReference type="InterPro" id="IPR036465">
    <property type="entry name" value="vWFA_dom_sf"/>
</dbReference>
<keyword evidence="11 14" id="KW-0472">Membrane</keyword>
<keyword evidence="5 14" id="KW-0812">Transmembrane</keyword>
<dbReference type="GeneID" id="6752596"/>
<dbReference type="STRING" id="10228.B3RUM1"/>
<keyword evidence="12" id="KW-0325">Glycoprotein</keyword>
<dbReference type="GO" id="GO:0005891">
    <property type="term" value="C:voltage-gated calcium channel complex"/>
    <property type="evidence" value="ECO:0000318"/>
    <property type="project" value="GO_Central"/>
</dbReference>
<evidence type="ECO:0000256" key="14">
    <source>
        <dbReference type="SAM" id="Phobius"/>
    </source>
</evidence>
<keyword evidence="13" id="KW-0407">Ion channel</keyword>
<evidence type="ECO:0000256" key="4">
    <source>
        <dbReference type="ARBA" id="ARBA00022673"/>
    </source>
</evidence>
<dbReference type="PANTHER" id="PTHR10166:SF43">
    <property type="entry name" value="VWA N-TERMINAL DOMAIN-CONTAINING PROTEIN"/>
    <property type="match status" value="1"/>
</dbReference>
<dbReference type="GO" id="GO:0005245">
    <property type="term" value="F:voltage-gated calcium channel activity"/>
    <property type="evidence" value="ECO:0000318"/>
    <property type="project" value="GO_Central"/>
</dbReference>
<evidence type="ECO:0000256" key="10">
    <source>
        <dbReference type="ARBA" id="ARBA00023065"/>
    </source>
</evidence>
<evidence type="ECO:0000256" key="15">
    <source>
        <dbReference type="SAM" id="SignalP"/>
    </source>
</evidence>
<organism evidence="17 18">
    <name type="scientific">Trichoplax adhaerens</name>
    <name type="common">Trichoplax reptans</name>
    <dbReference type="NCBI Taxonomy" id="10228"/>
    <lineage>
        <taxon>Eukaryota</taxon>
        <taxon>Metazoa</taxon>
        <taxon>Placozoa</taxon>
        <taxon>Uniplacotomia</taxon>
        <taxon>Trichoplacea</taxon>
        <taxon>Trichoplacidae</taxon>
        <taxon>Trichoplax</taxon>
    </lineage>
</organism>
<dbReference type="InterPro" id="IPR051173">
    <property type="entry name" value="Ca_channel_alpha-2/delta"/>
</dbReference>
<dbReference type="OrthoDB" id="10054666at2759"/>
<keyword evidence="9 14" id="KW-1133">Transmembrane helix</keyword>
<keyword evidence="2" id="KW-0813">Transport</keyword>
<gene>
    <name evidence="17" type="ORF">TRIADDRAFT_55341</name>
</gene>
<dbReference type="Proteomes" id="UP000009022">
    <property type="component" value="Unassembled WGS sequence"/>
</dbReference>
<dbReference type="EMBL" id="DS985244">
    <property type="protein sequence ID" value="EDV25350.1"/>
    <property type="molecule type" value="Genomic_DNA"/>
</dbReference>
<sequence>MNRQLKLVWILLWLIHIINCQSLPPRGGLVAQVQKWASEIENDMLTLTEDVLMGQKIQQMFDSSPYEIQIKDGDQIANEVQDTLADYFVKREQDVSKAAVNAYDDFYLKNMGSLLPKQLQNLSFDVYFDSDIPSRYPEPLTYDTRYFQKVNATRGCVKISDQVDRNSKDIIETVAWTSEINKQYIANLKKDNYLKWQYFGSKFGLSYTFPGRPWTTNFVGFTKDYDPRLRPWYIAATSGPKDVVIVIDCGLSMQGNRFKIAKSVAKTVLATLTRNDYVNIVCTRFSHWDETGKWHFYETTVLGCYKDQLIPASLTNRKSLSNAIDNLKAGGTSEMKKGFQKAFKLLRGSHRTGCQSIMIVITDGEKTDGPKVRCSPGYYTRSGFVPGPICRYDWEKVVEEIKAQNKITNPKARIFSYLTASKEESFAGEIACSNQGVMVRLDNTEHLISNMQHYYNYLASSSFHNQITWTAPYLDASGLGLTVTLASLVTSGRNENNETLGVAGIDVTLAEIEDLLQRYEWGTVYSFLINTDGEAIFHPRLKPSSELVDDPIFVSIDQLEMSHGRPKNFTEVRSEMQEGKSGRAHFSNCIRGIPKGDYEDGVDILQVPCTYYYRGITGSTYSFAFNLADSDKQDRYLDNINKSITLPTNFFTALYDYDTIYAKERLPDTYEQLDVQRNNAQYNVPITFVHSTFTLAPRSYCEPSKYFLEGNSTLITLAAHLFANSREVDNKTCLNGANYKRGVRAAIQLTSLLERDWKLKLGSVLRQAVKWVYIGLRNGVFRSYPGHIVRKGYDPVKRPWYLRSLTNPTKIAISTAYLDSAGLGKVITISKAVQEGIFEISNDTLCNTEQIGNLPAGCPCTVNTDCSSKICYNTSTNSDPRIVQRCGRENVEAVIAMDILYSDYYYRILNKLKSGEKACEVEYQCPTNPSKICITRCYLIDNVANIVTAKEFLTDSQYDEAQYNRVTLSLKQPEVMSKLVHKFRVFQRRENIDYQGTCKISDTSTSRVVFKQNVNKSWRGFSDDIPNQGPFPPFQNDYGCIQDVIGYEAHPENLGQNRMLYDYFSGPCSEGFFYFIQLPRTNLFLLVVENYLQHDTYFNINCHIARRVTAAGSFELKNGTCQNSLSFYTKKPICPTIRKVLIPCSFNAGHTISSINIYYTLVIATIVSIIHMI</sequence>